<organism evidence="1 2">
    <name type="scientific">Candidatus Termititenax persephonae</name>
    <dbReference type="NCBI Taxonomy" id="2218525"/>
    <lineage>
        <taxon>Bacteria</taxon>
        <taxon>Bacillati</taxon>
        <taxon>Candidatus Margulisiibacteriota</taxon>
        <taxon>Candidatus Termititenacia</taxon>
        <taxon>Candidatus Termititenacales</taxon>
        <taxon>Candidatus Termititenacaceae</taxon>
        <taxon>Candidatus Termititenax</taxon>
    </lineage>
</organism>
<dbReference type="PANTHER" id="PTHR21075:SF0">
    <property type="entry name" value="ANAEROBIC RIBONUCLEOSIDE-TRIPHOSPHATE REDUCTASE"/>
    <property type="match status" value="1"/>
</dbReference>
<dbReference type="Pfam" id="PF13597">
    <property type="entry name" value="NRDD"/>
    <property type="match status" value="1"/>
</dbReference>
<dbReference type="EMBL" id="BGZO01000060">
    <property type="protein sequence ID" value="GBR76891.1"/>
    <property type="molecule type" value="Genomic_DNA"/>
</dbReference>
<accession>A0A388TI71</accession>
<dbReference type="GO" id="GO:0031250">
    <property type="term" value="C:anaerobic ribonucleoside-triphosphate reductase complex"/>
    <property type="evidence" value="ECO:0007669"/>
    <property type="project" value="TreeGrafter"/>
</dbReference>
<dbReference type="GO" id="GO:0006260">
    <property type="term" value="P:DNA replication"/>
    <property type="evidence" value="ECO:0007669"/>
    <property type="project" value="InterPro"/>
</dbReference>
<gene>
    <name evidence="1" type="ORF">NO2_1369</name>
</gene>
<dbReference type="GO" id="GO:0009265">
    <property type="term" value="P:2'-deoxyribonucleotide biosynthetic process"/>
    <property type="evidence" value="ECO:0007669"/>
    <property type="project" value="TreeGrafter"/>
</dbReference>
<protein>
    <submittedName>
        <fullName evidence="1">Uncharacterized protein</fullName>
    </submittedName>
</protein>
<evidence type="ECO:0000313" key="1">
    <source>
        <dbReference type="EMBL" id="GBR76891.1"/>
    </source>
</evidence>
<dbReference type="AlphaFoldDB" id="A0A388TI71"/>
<proteinExistence type="predicted"/>
<dbReference type="PANTHER" id="PTHR21075">
    <property type="entry name" value="ANAEROBIC RIBONUCLEOSIDE-TRIPHOSPHATE REDUCTASE"/>
    <property type="match status" value="1"/>
</dbReference>
<evidence type="ECO:0000313" key="2">
    <source>
        <dbReference type="Proteomes" id="UP000275925"/>
    </source>
</evidence>
<keyword evidence="2" id="KW-1185">Reference proteome</keyword>
<dbReference type="GO" id="GO:0004748">
    <property type="term" value="F:ribonucleoside-diphosphate reductase activity, thioredoxin disulfide as acceptor"/>
    <property type="evidence" value="ECO:0007669"/>
    <property type="project" value="TreeGrafter"/>
</dbReference>
<dbReference type="InterPro" id="IPR012833">
    <property type="entry name" value="NrdD"/>
</dbReference>
<dbReference type="GO" id="GO:0008998">
    <property type="term" value="F:ribonucleoside-triphosphate reductase (thioredoxin) activity"/>
    <property type="evidence" value="ECO:0007669"/>
    <property type="project" value="InterPro"/>
</dbReference>
<dbReference type="Proteomes" id="UP000275925">
    <property type="component" value="Unassembled WGS sequence"/>
</dbReference>
<name>A0A388TI71_9BACT</name>
<sequence length="48" mass="5572">MASKENGVCNKTTEVYSRIVGYFRPVTNWNKGKQQEFVDRKTYEVKAA</sequence>
<reference evidence="1 2" key="1">
    <citation type="journal article" date="2019" name="ISME J.">
        <title>Genome analyses of uncultured TG2/ZB3 bacteria in 'Margulisbacteria' specifically attached to ectosymbiotic spirochetes of protists in the termite gut.</title>
        <authorList>
            <person name="Utami Y.D."/>
            <person name="Kuwahara H."/>
            <person name="Igai K."/>
            <person name="Murakami T."/>
            <person name="Sugaya K."/>
            <person name="Morikawa T."/>
            <person name="Nagura Y."/>
            <person name="Yuki M."/>
            <person name="Deevong P."/>
            <person name="Inoue T."/>
            <person name="Kihara K."/>
            <person name="Lo N."/>
            <person name="Yamada A."/>
            <person name="Ohkuma M."/>
            <person name="Hongoh Y."/>
        </authorList>
    </citation>
    <scope>NUCLEOTIDE SEQUENCE [LARGE SCALE GENOMIC DNA]</scope>
    <source>
        <strain evidence="1">NkOx7-02</strain>
    </source>
</reference>
<comment type="caution">
    <text evidence="1">The sequence shown here is derived from an EMBL/GenBank/DDBJ whole genome shotgun (WGS) entry which is preliminary data.</text>
</comment>